<reference evidence="2" key="2">
    <citation type="submission" date="2010-03" db="EMBL/GenBank/DDBJ databases">
        <title>The genome sequence of Coccidioides posadasii strain Silveira.</title>
        <authorList>
            <consortium name="The Broad Institute Genome Sequencing Center for Infectious Disease"/>
            <person name="Neafsey D."/>
            <person name="Orbach M."/>
            <person name="Henn M.R."/>
            <person name="Cole G.T."/>
            <person name="Galgiani J."/>
            <person name="Gardner M.J."/>
            <person name="Kirkland T.N."/>
            <person name="Taylor J.W."/>
            <person name="Young S.K."/>
            <person name="Zeng Q."/>
            <person name="Koehrsen M."/>
            <person name="Alvarado L."/>
            <person name="Berlin A."/>
            <person name="Borenstein D."/>
            <person name="Chapman S.B."/>
            <person name="Chen Z."/>
            <person name="Engels R."/>
            <person name="Freedman E."/>
            <person name="Gellesch M."/>
            <person name="Goldberg J."/>
            <person name="Griggs A."/>
            <person name="Gujja S."/>
            <person name="Heilman E."/>
            <person name="Heiman D."/>
            <person name="Howarth C."/>
            <person name="Jen D."/>
            <person name="Larson L."/>
            <person name="Mehta T."/>
            <person name="Neiman D."/>
            <person name="Park D."/>
            <person name="Pearson M."/>
            <person name="Richards J."/>
            <person name="Roberts A."/>
            <person name="Saif S."/>
            <person name="Shea T."/>
            <person name="Shenoy N."/>
            <person name="Sisk P."/>
            <person name="Stolte C."/>
            <person name="Sykes S."/>
            <person name="Walk T."/>
            <person name="White J."/>
            <person name="Yandava C."/>
            <person name="Haas B."/>
            <person name="Nusbaum C."/>
            <person name="Birren B."/>
        </authorList>
    </citation>
    <scope>NUCLEOTIDE SEQUENCE [LARGE SCALE GENOMIC DNA]</scope>
    <source>
        <strain evidence="2">RMSCC 757 / Silveira</strain>
    </source>
</reference>
<protein>
    <submittedName>
        <fullName evidence="1">Uncharacterized protein</fullName>
    </submittedName>
</protein>
<dbReference type="VEuPathDB" id="FungiDB:CPSG_05398"/>
<proteinExistence type="predicted"/>
<organism evidence="2">
    <name type="scientific">Coccidioides posadasii (strain RMSCC 757 / Silveira)</name>
    <name type="common">Valley fever fungus</name>
    <dbReference type="NCBI Taxonomy" id="443226"/>
    <lineage>
        <taxon>Eukaryota</taxon>
        <taxon>Fungi</taxon>
        <taxon>Dikarya</taxon>
        <taxon>Ascomycota</taxon>
        <taxon>Pezizomycotina</taxon>
        <taxon>Eurotiomycetes</taxon>
        <taxon>Eurotiomycetidae</taxon>
        <taxon>Onygenales</taxon>
        <taxon>Onygenaceae</taxon>
        <taxon>Coccidioides</taxon>
    </lineage>
</organism>
<evidence type="ECO:0000313" key="1">
    <source>
        <dbReference type="EMBL" id="EFW17761.1"/>
    </source>
</evidence>
<keyword evidence="2" id="KW-1185">Reference proteome</keyword>
<gene>
    <name evidence="1" type="ORF">CPSG_05398</name>
</gene>
<evidence type="ECO:0000313" key="2">
    <source>
        <dbReference type="Proteomes" id="UP000002497"/>
    </source>
</evidence>
<sequence>MDLLRASTLSSKSQGWHLLAKASYVTNSPGPRCRDAAAGELERKKHGPSTTIITTTARQSCEKRKKESFGIG</sequence>
<dbReference type="HOGENOM" id="CLU_2722050_0_0_1"/>
<dbReference type="Proteomes" id="UP000002497">
    <property type="component" value="Unassembled WGS sequence"/>
</dbReference>
<dbReference type="AlphaFoldDB" id="E9D689"/>
<accession>E9D689</accession>
<name>E9D689_COCPS</name>
<dbReference type="EMBL" id="GL636493">
    <property type="protein sequence ID" value="EFW17761.1"/>
    <property type="molecule type" value="Genomic_DNA"/>
</dbReference>
<reference evidence="2" key="1">
    <citation type="journal article" date="2010" name="Genome Res.">
        <title>Population genomic sequencing of Coccidioides fungi reveals recent hybridization and transposon control.</title>
        <authorList>
            <person name="Neafsey D.E."/>
            <person name="Barker B.M."/>
            <person name="Sharpton T.J."/>
            <person name="Stajich J.E."/>
            <person name="Park D.J."/>
            <person name="Whiston E."/>
            <person name="Hung C.-Y."/>
            <person name="McMahan C."/>
            <person name="White J."/>
            <person name="Sykes S."/>
            <person name="Heiman D."/>
            <person name="Young S."/>
            <person name="Zeng Q."/>
            <person name="Abouelleil A."/>
            <person name="Aftuck L."/>
            <person name="Bessette D."/>
            <person name="Brown A."/>
            <person name="FitzGerald M."/>
            <person name="Lui A."/>
            <person name="Macdonald J.P."/>
            <person name="Priest M."/>
            <person name="Orbach M.J."/>
            <person name="Galgiani J.N."/>
            <person name="Kirkland T.N."/>
            <person name="Cole G.T."/>
            <person name="Birren B.W."/>
            <person name="Henn M.R."/>
            <person name="Taylor J.W."/>
            <person name="Rounsley S.D."/>
        </authorList>
    </citation>
    <scope>NUCLEOTIDE SEQUENCE [LARGE SCALE GENOMIC DNA]</scope>
    <source>
        <strain evidence="2">RMSCC 757 / Silveira</strain>
    </source>
</reference>